<keyword evidence="3" id="KW-1185">Reference proteome</keyword>
<evidence type="ECO:0000313" key="3">
    <source>
        <dbReference type="Proteomes" id="UP001491310"/>
    </source>
</evidence>
<evidence type="ECO:0000313" key="2">
    <source>
        <dbReference type="EMBL" id="KAK9906551.1"/>
    </source>
</evidence>
<gene>
    <name evidence="2" type="ORF">WJX75_004088</name>
</gene>
<keyword evidence="1" id="KW-0812">Transmembrane</keyword>
<proteinExistence type="predicted"/>
<reference evidence="2 3" key="1">
    <citation type="journal article" date="2024" name="Nat. Commun.">
        <title>Phylogenomics reveals the evolutionary origins of lichenization in chlorophyte algae.</title>
        <authorList>
            <person name="Puginier C."/>
            <person name="Libourel C."/>
            <person name="Otte J."/>
            <person name="Skaloud P."/>
            <person name="Haon M."/>
            <person name="Grisel S."/>
            <person name="Petersen M."/>
            <person name="Berrin J.G."/>
            <person name="Delaux P.M."/>
            <person name="Dal Grande F."/>
            <person name="Keller J."/>
        </authorList>
    </citation>
    <scope>NUCLEOTIDE SEQUENCE [LARGE SCALE GENOMIC DNA]</scope>
    <source>
        <strain evidence="2 3">SAG 216-7</strain>
    </source>
</reference>
<dbReference type="Proteomes" id="UP001491310">
    <property type="component" value="Unassembled WGS sequence"/>
</dbReference>
<keyword evidence="1" id="KW-0472">Membrane</keyword>
<dbReference type="EMBL" id="JALJOT010000010">
    <property type="protein sequence ID" value="KAK9906551.1"/>
    <property type="molecule type" value="Genomic_DNA"/>
</dbReference>
<name>A0ABR2YJC4_9CHLO</name>
<feature type="transmembrane region" description="Helical" evidence="1">
    <location>
        <begin position="49"/>
        <end position="69"/>
    </location>
</feature>
<accession>A0ABR2YJC4</accession>
<protein>
    <submittedName>
        <fullName evidence="2">Uncharacterized protein</fullName>
    </submittedName>
</protein>
<keyword evidence="1" id="KW-1133">Transmembrane helix</keyword>
<organism evidence="2 3">
    <name type="scientific">Coccomyxa subellipsoidea</name>
    <dbReference type="NCBI Taxonomy" id="248742"/>
    <lineage>
        <taxon>Eukaryota</taxon>
        <taxon>Viridiplantae</taxon>
        <taxon>Chlorophyta</taxon>
        <taxon>core chlorophytes</taxon>
        <taxon>Trebouxiophyceae</taxon>
        <taxon>Trebouxiophyceae incertae sedis</taxon>
        <taxon>Coccomyxaceae</taxon>
        <taxon>Coccomyxa</taxon>
    </lineage>
</organism>
<comment type="caution">
    <text evidence="2">The sequence shown here is derived from an EMBL/GenBank/DDBJ whole genome shotgun (WGS) entry which is preliminary data.</text>
</comment>
<evidence type="ECO:0000256" key="1">
    <source>
        <dbReference type="SAM" id="Phobius"/>
    </source>
</evidence>
<sequence>MTGAELKVILLAVYTLLFIGTLALAALITVKNMLRTDSKWLGNNIFSKVSIGLATPCLTLLVGVLIWGLWRIWGAWRSGKHWGERRRRLVILAFSQVLFQAGPSYHRAT</sequence>